<dbReference type="SUPFAM" id="SSF47226">
    <property type="entry name" value="Histidine-containing phosphotransfer domain, HPT domain"/>
    <property type="match status" value="1"/>
</dbReference>
<reference evidence="4 5" key="1">
    <citation type="submission" date="2019-06" db="EMBL/GenBank/DDBJ databases">
        <title>Enrichment of Autotrophic Halophilic Microorganisms from Red Sea Brine Pool Using Microbial Electrosynthesis System.</title>
        <authorList>
            <person name="Alqahtani M.F."/>
            <person name="Bajracharya S."/>
            <person name="Katuri K.P."/>
            <person name="Ali M."/>
            <person name="Saikaly P.E."/>
        </authorList>
    </citation>
    <scope>NUCLEOTIDE SEQUENCE [LARGE SCALE GENOMIC DNA]</scope>
    <source>
        <strain evidence="4">MES6</strain>
    </source>
</reference>
<gene>
    <name evidence="4" type="ORF">FH759_08425</name>
</gene>
<dbReference type="PROSITE" id="PS50894">
    <property type="entry name" value="HPT"/>
    <property type="match status" value="1"/>
</dbReference>
<keyword evidence="1" id="KW-0902">Two-component regulatory system</keyword>
<evidence type="ECO:0000259" key="3">
    <source>
        <dbReference type="PROSITE" id="PS50894"/>
    </source>
</evidence>
<evidence type="ECO:0000313" key="4">
    <source>
        <dbReference type="EMBL" id="MTJ04701.1"/>
    </source>
</evidence>
<accession>A0A7C9M972</accession>
<evidence type="ECO:0000256" key="2">
    <source>
        <dbReference type="PROSITE-ProRule" id="PRU00110"/>
    </source>
</evidence>
<dbReference type="GO" id="GO:0004672">
    <property type="term" value="F:protein kinase activity"/>
    <property type="evidence" value="ECO:0007669"/>
    <property type="project" value="UniProtKB-ARBA"/>
</dbReference>
<evidence type="ECO:0000313" key="5">
    <source>
        <dbReference type="Proteomes" id="UP000483078"/>
    </source>
</evidence>
<sequence length="110" mass="12298">MIDWNRIAELRDEIGAEDFSEVVSLFLEEVNQVAERLRTGIVHEELASDLHFLKGSAMNLGFSRFAVMCQAGERAAAAGRADDVDVDKILKCYDESQSEFMSELDARLSP</sequence>
<dbReference type="AlphaFoldDB" id="A0A7C9M972"/>
<dbReference type="RefSeq" id="WP_273249401.1">
    <property type="nucleotide sequence ID" value="NZ_VENJ01000010.1"/>
</dbReference>
<name>A0A7C9M972_9RHOB</name>
<dbReference type="Proteomes" id="UP000483078">
    <property type="component" value="Unassembled WGS sequence"/>
</dbReference>
<organism evidence="4 5">
    <name type="scientific">Sediminimonas qiaohouensis</name>
    <dbReference type="NCBI Taxonomy" id="552061"/>
    <lineage>
        <taxon>Bacteria</taxon>
        <taxon>Pseudomonadati</taxon>
        <taxon>Pseudomonadota</taxon>
        <taxon>Alphaproteobacteria</taxon>
        <taxon>Rhodobacterales</taxon>
        <taxon>Roseobacteraceae</taxon>
        <taxon>Sediminimonas</taxon>
    </lineage>
</organism>
<dbReference type="Gene3D" id="1.20.120.160">
    <property type="entry name" value="HPT domain"/>
    <property type="match status" value="1"/>
</dbReference>
<comment type="caution">
    <text evidence="4">The sequence shown here is derived from an EMBL/GenBank/DDBJ whole genome shotgun (WGS) entry which is preliminary data.</text>
</comment>
<feature type="modified residue" description="Phosphohistidine" evidence="2">
    <location>
        <position position="51"/>
    </location>
</feature>
<proteinExistence type="predicted"/>
<feature type="domain" description="HPt" evidence="3">
    <location>
        <begin position="12"/>
        <end position="107"/>
    </location>
</feature>
<evidence type="ECO:0000256" key="1">
    <source>
        <dbReference type="ARBA" id="ARBA00023012"/>
    </source>
</evidence>
<keyword evidence="2" id="KW-0597">Phosphoprotein</keyword>
<dbReference type="GO" id="GO:0000160">
    <property type="term" value="P:phosphorelay signal transduction system"/>
    <property type="evidence" value="ECO:0007669"/>
    <property type="project" value="UniProtKB-KW"/>
</dbReference>
<dbReference type="EMBL" id="VENJ01000010">
    <property type="protein sequence ID" value="MTJ04701.1"/>
    <property type="molecule type" value="Genomic_DNA"/>
</dbReference>
<dbReference type="InterPro" id="IPR036641">
    <property type="entry name" value="HPT_dom_sf"/>
</dbReference>
<protein>
    <submittedName>
        <fullName evidence="4">Hpt domain-containing protein</fullName>
    </submittedName>
</protein>
<dbReference type="Pfam" id="PF01627">
    <property type="entry name" value="Hpt"/>
    <property type="match status" value="1"/>
</dbReference>
<dbReference type="InterPro" id="IPR008207">
    <property type="entry name" value="Sig_transdc_His_kin_Hpt_dom"/>
</dbReference>